<evidence type="ECO:0000313" key="2">
    <source>
        <dbReference type="EMBL" id="GGC68379.1"/>
    </source>
</evidence>
<keyword evidence="3" id="KW-1185">Reference proteome</keyword>
<protein>
    <recommendedName>
        <fullName evidence="1">HTH cro/C1-type domain-containing protein</fullName>
    </recommendedName>
</protein>
<dbReference type="Pfam" id="PF00717">
    <property type="entry name" value="Peptidase_S24"/>
    <property type="match status" value="1"/>
</dbReference>
<name>A0A916XEY8_9HYPH</name>
<sequence>MSARVQARLEALGINPFEAARRGGLQRNFVNDILIGRKRSLRSATMPALARALETTPAYLNGESDEPEISGDNDTTLVRSRMVPIVIAGKVEAGAFWEVDEFDQSEREIIFDVPDPDFPQARIVAFNVAGDSMNDLKPTPIMPGTRIVGIDYGDLAGRLPLRTGMVVVVQRTREGGHLREWSVKQVELREGSMAFWPRSTNPRHKPIIVDRNLLADDGQTVEVLAIVRRITSEVPI</sequence>
<gene>
    <name evidence="2" type="ORF">GCM10010994_28670</name>
</gene>
<dbReference type="InterPro" id="IPR036286">
    <property type="entry name" value="LexA/Signal_pep-like_sf"/>
</dbReference>
<evidence type="ECO:0000259" key="1">
    <source>
        <dbReference type="PROSITE" id="PS50943"/>
    </source>
</evidence>
<dbReference type="AlphaFoldDB" id="A0A916XEY8"/>
<dbReference type="GO" id="GO:0003677">
    <property type="term" value="F:DNA binding"/>
    <property type="evidence" value="ECO:0007669"/>
    <property type="project" value="InterPro"/>
</dbReference>
<dbReference type="PROSITE" id="PS50943">
    <property type="entry name" value="HTH_CROC1"/>
    <property type="match status" value="1"/>
</dbReference>
<comment type="caution">
    <text evidence="2">The sequence shown here is derived from an EMBL/GenBank/DDBJ whole genome shotgun (WGS) entry which is preliminary data.</text>
</comment>
<dbReference type="EMBL" id="BMGG01000005">
    <property type="protein sequence ID" value="GGC68379.1"/>
    <property type="molecule type" value="Genomic_DNA"/>
</dbReference>
<accession>A0A916XEY8</accession>
<dbReference type="Proteomes" id="UP000637002">
    <property type="component" value="Unassembled WGS sequence"/>
</dbReference>
<proteinExistence type="predicted"/>
<dbReference type="InterPro" id="IPR001387">
    <property type="entry name" value="Cro/C1-type_HTH"/>
</dbReference>
<dbReference type="Gene3D" id="1.10.260.40">
    <property type="entry name" value="lambda repressor-like DNA-binding domains"/>
    <property type="match status" value="1"/>
</dbReference>
<dbReference type="InterPro" id="IPR010982">
    <property type="entry name" value="Lambda_DNA-bd_dom_sf"/>
</dbReference>
<reference evidence="2" key="2">
    <citation type="submission" date="2020-09" db="EMBL/GenBank/DDBJ databases">
        <authorList>
            <person name="Sun Q."/>
            <person name="Zhou Y."/>
        </authorList>
    </citation>
    <scope>NUCLEOTIDE SEQUENCE</scope>
    <source>
        <strain evidence="2">CGMCC 1.12919</strain>
    </source>
</reference>
<dbReference type="SMART" id="SM00530">
    <property type="entry name" value="HTH_XRE"/>
    <property type="match status" value="1"/>
</dbReference>
<dbReference type="Gene3D" id="2.10.109.10">
    <property type="entry name" value="Umud Fragment, subunit A"/>
    <property type="match status" value="1"/>
</dbReference>
<organism evidence="2 3">
    <name type="scientific">Chelatococcus reniformis</name>
    <dbReference type="NCBI Taxonomy" id="1494448"/>
    <lineage>
        <taxon>Bacteria</taxon>
        <taxon>Pseudomonadati</taxon>
        <taxon>Pseudomonadota</taxon>
        <taxon>Alphaproteobacteria</taxon>
        <taxon>Hyphomicrobiales</taxon>
        <taxon>Chelatococcaceae</taxon>
        <taxon>Chelatococcus</taxon>
    </lineage>
</organism>
<feature type="domain" description="HTH cro/C1-type" evidence="1">
    <location>
        <begin position="5"/>
        <end position="60"/>
    </location>
</feature>
<dbReference type="SUPFAM" id="SSF51306">
    <property type="entry name" value="LexA/Signal peptidase"/>
    <property type="match status" value="1"/>
</dbReference>
<reference evidence="2" key="1">
    <citation type="journal article" date="2014" name="Int. J. Syst. Evol. Microbiol.">
        <title>Complete genome sequence of Corynebacterium casei LMG S-19264T (=DSM 44701T), isolated from a smear-ripened cheese.</title>
        <authorList>
            <consortium name="US DOE Joint Genome Institute (JGI-PGF)"/>
            <person name="Walter F."/>
            <person name="Albersmeier A."/>
            <person name="Kalinowski J."/>
            <person name="Ruckert C."/>
        </authorList>
    </citation>
    <scope>NUCLEOTIDE SEQUENCE</scope>
    <source>
        <strain evidence="2">CGMCC 1.12919</strain>
    </source>
</reference>
<dbReference type="InterPro" id="IPR015927">
    <property type="entry name" value="Peptidase_S24_S26A/B/C"/>
</dbReference>
<evidence type="ECO:0000313" key="3">
    <source>
        <dbReference type="Proteomes" id="UP000637002"/>
    </source>
</evidence>